<keyword evidence="1" id="KW-0812">Transmembrane</keyword>
<keyword evidence="5" id="KW-1185">Reference proteome</keyword>
<feature type="chain" id="PRO_5025618809" evidence="2">
    <location>
        <begin position="18"/>
        <end position="566"/>
    </location>
</feature>
<organism evidence="4 5">
    <name type="scientific">Echeneis naucrates</name>
    <name type="common">Live sharksucker</name>
    <dbReference type="NCBI Taxonomy" id="173247"/>
    <lineage>
        <taxon>Eukaryota</taxon>
        <taxon>Metazoa</taxon>
        <taxon>Chordata</taxon>
        <taxon>Craniata</taxon>
        <taxon>Vertebrata</taxon>
        <taxon>Euteleostomi</taxon>
        <taxon>Actinopterygii</taxon>
        <taxon>Neopterygii</taxon>
        <taxon>Teleostei</taxon>
        <taxon>Neoteleostei</taxon>
        <taxon>Acanthomorphata</taxon>
        <taxon>Carangaria</taxon>
        <taxon>Carangiformes</taxon>
        <taxon>Echeneidae</taxon>
        <taxon>Echeneis</taxon>
    </lineage>
</organism>
<protein>
    <submittedName>
        <fullName evidence="4">O-acyltransferase like</fullName>
    </submittedName>
</protein>
<feature type="transmembrane region" description="Helical" evidence="1">
    <location>
        <begin position="293"/>
        <end position="311"/>
    </location>
</feature>
<feature type="transmembrane region" description="Helical" evidence="1">
    <location>
        <begin position="470"/>
        <end position="490"/>
    </location>
</feature>
<feature type="transmembrane region" description="Helical" evidence="1">
    <location>
        <begin position="408"/>
        <end position="424"/>
    </location>
</feature>
<feature type="signal peptide" evidence="2">
    <location>
        <begin position="1"/>
        <end position="17"/>
    </location>
</feature>
<reference evidence="4" key="3">
    <citation type="submission" date="2025-09" db="UniProtKB">
        <authorList>
            <consortium name="Ensembl"/>
        </authorList>
    </citation>
    <scope>IDENTIFICATION</scope>
</reference>
<dbReference type="AlphaFoldDB" id="A0A665WUI3"/>
<dbReference type="Pfam" id="PF20146">
    <property type="entry name" value="NRF"/>
    <property type="match status" value="1"/>
</dbReference>
<gene>
    <name evidence="4" type="primary">oacyl</name>
</gene>
<feature type="transmembrane region" description="Helical" evidence="1">
    <location>
        <begin position="250"/>
        <end position="273"/>
    </location>
</feature>
<accession>A0A665WUI3</accession>
<dbReference type="InterPro" id="IPR052728">
    <property type="entry name" value="O2_lipid_transport_reg"/>
</dbReference>
<keyword evidence="1" id="KW-1133">Transmembrane helix</keyword>
<keyword evidence="2" id="KW-0732">Signal</keyword>
<proteinExistence type="predicted"/>
<sequence>MALGCVVFCLFVGFTSALGKTLAWNVTQKCEEDTKTFLKEITQETPEEYAVLFYDAFGKMGSDVEGGNVNQVGSQQECESAHGPTFSGQYCQLFLHQGTLRYFVGICVPDSCSQEDVEMLVLHGQLQLGQTSLIPPFPSILVNESTQQLSMTVCMSGINTPDASGITCLPRSTPQCFSPNCASQCLQVFSLQNTCPGVLTTHPKGRYPCMNGIRCLSLLWIISGHTTQIPLIFIVDNAKNWLRRMKGNPFYVLSNSGPVCLAVDTFLLLGTLMGSIKIKCEFFLFFSVPDIRIQPLHLFIVTLSIVLGSLVQWGPYQSQNVTSLIDCKKGWWANVLLISNLVPFMETCTPWSWYLSLDFQCYATTPVLLYLYRLYVQFSNISKLLCCVVSISSVLSPEYLIEYYSKPYTRYGPFLIGILTGIYLTWQAALGWFCCLSLMALVIGLAFPLQDTPSYPSVPHALYQGLHRSLWALTLTWIILACEDGYGGFINRFLSWDLWVPLSNISFACYMIHPIFIILYMGLQETPMHDTDMNLYLATCVLSMGTSYFLTVLIEKPFRLLKCGCA</sequence>
<feature type="transmembrane region" description="Helical" evidence="1">
    <location>
        <begin position="430"/>
        <end position="449"/>
    </location>
</feature>
<dbReference type="PANTHER" id="PTHR11161:SF0">
    <property type="entry name" value="O-ACYLTRANSFERASE LIKE PROTEIN"/>
    <property type="match status" value="1"/>
</dbReference>
<feature type="transmembrane region" description="Helical" evidence="1">
    <location>
        <begin position="331"/>
        <end position="354"/>
    </location>
</feature>
<dbReference type="Pfam" id="PF01757">
    <property type="entry name" value="Acyl_transf_3"/>
    <property type="match status" value="1"/>
</dbReference>
<name>A0A665WUI3_ECHNA</name>
<dbReference type="InterPro" id="IPR006621">
    <property type="entry name" value="Nose-resist-to-fluoxetine_N"/>
</dbReference>
<feature type="transmembrane region" description="Helical" evidence="1">
    <location>
        <begin position="535"/>
        <end position="554"/>
    </location>
</feature>
<dbReference type="InParanoid" id="A0A665WUI3"/>
<feature type="transmembrane region" description="Helical" evidence="1">
    <location>
        <begin position="374"/>
        <end position="396"/>
    </location>
</feature>
<dbReference type="GO" id="GO:0016747">
    <property type="term" value="F:acyltransferase activity, transferring groups other than amino-acyl groups"/>
    <property type="evidence" value="ECO:0007669"/>
    <property type="project" value="InterPro"/>
</dbReference>
<dbReference type="Ensembl" id="ENSENLT00000048802.1">
    <property type="protein sequence ID" value="ENSENLP00000047659.1"/>
    <property type="gene ID" value="ENSENLG00000020148.1"/>
</dbReference>
<feature type="transmembrane region" description="Helical" evidence="1">
    <location>
        <begin position="218"/>
        <end position="238"/>
    </location>
</feature>
<dbReference type="SMART" id="SM00703">
    <property type="entry name" value="NRF"/>
    <property type="match status" value="1"/>
</dbReference>
<evidence type="ECO:0000259" key="3">
    <source>
        <dbReference type="SMART" id="SM00703"/>
    </source>
</evidence>
<evidence type="ECO:0000313" key="4">
    <source>
        <dbReference type="Ensembl" id="ENSENLP00000047659.1"/>
    </source>
</evidence>
<dbReference type="Proteomes" id="UP000472264">
    <property type="component" value="Chromosome 12"/>
</dbReference>
<dbReference type="OMA" id="QGQYCKL"/>
<evidence type="ECO:0000256" key="1">
    <source>
        <dbReference type="SAM" id="Phobius"/>
    </source>
</evidence>
<reference evidence="4" key="1">
    <citation type="submission" date="2021-04" db="EMBL/GenBank/DDBJ databases">
        <authorList>
            <consortium name="Wellcome Sanger Institute Data Sharing"/>
        </authorList>
    </citation>
    <scope>NUCLEOTIDE SEQUENCE [LARGE SCALE GENOMIC DNA]</scope>
</reference>
<dbReference type="PANTHER" id="PTHR11161">
    <property type="entry name" value="O-ACYLTRANSFERASE"/>
    <property type="match status" value="1"/>
</dbReference>
<feature type="domain" description="Nose resistant-to-fluoxetine protein N-terminal" evidence="3">
    <location>
        <begin position="27"/>
        <end position="149"/>
    </location>
</feature>
<keyword evidence="1" id="KW-0472">Membrane</keyword>
<reference evidence="4" key="2">
    <citation type="submission" date="2025-08" db="UniProtKB">
        <authorList>
            <consortium name="Ensembl"/>
        </authorList>
    </citation>
    <scope>IDENTIFICATION</scope>
</reference>
<dbReference type="InterPro" id="IPR002656">
    <property type="entry name" value="Acyl_transf_3_dom"/>
</dbReference>
<evidence type="ECO:0000256" key="2">
    <source>
        <dbReference type="SAM" id="SignalP"/>
    </source>
</evidence>
<feature type="transmembrane region" description="Helical" evidence="1">
    <location>
        <begin position="502"/>
        <end position="523"/>
    </location>
</feature>
<evidence type="ECO:0000313" key="5">
    <source>
        <dbReference type="Proteomes" id="UP000472264"/>
    </source>
</evidence>